<dbReference type="InterPro" id="IPR008422">
    <property type="entry name" value="KN_HD"/>
</dbReference>
<evidence type="ECO:0000256" key="2">
    <source>
        <dbReference type="ARBA" id="ARBA00023125"/>
    </source>
</evidence>
<keyword evidence="9" id="KW-1185">Reference proteome</keyword>
<reference evidence="8 9" key="1">
    <citation type="submission" date="2021-12" db="EMBL/GenBank/DDBJ databases">
        <title>High titer production of polyol ester of fatty acids by Rhodotorula paludigena BS15 towards product separation-free biomass refinery.</title>
        <authorList>
            <person name="Mano J."/>
            <person name="Ono H."/>
            <person name="Tanaka T."/>
            <person name="Naito K."/>
            <person name="Sushida H."/>
            <person name="Ike M."/>
            <person name="Tokuyasu K."/>
            <person name="Kitaoka M."/>
        </authorList>
    </citation>
    <scope>NUCLEOTIDE SEQUENCE [LARGE SCALE GENOMIC DNA]</scope>
    <source>
        <strain evidence="8 9">BS15</strain>
    </source>
</reference>
<gene>
    <name evidence="8" type="ORF">Rhopal_002526-T1</name>
</gene>
<dbReference type="SUPFAM" id="SSF46689">
    <property type="entry name" value="Homeodomain-like"/>
    <property type="match status" value="1"/>
</dbReference>
<proteinExistence type="inferred from homology"/>
<dbReference type="Proteomes" id="UP001342314">
    <property type="component" value="Unassembled WGS sequence"/>
</dbReference>
<dbReference type="Gene3D" id="1.10.10.60">
    <property type="entry name" value="Homeodomain-like"/>
    <property type="match status" value="1"/>
</dbReference>
<sequence length="373" mass="40531">MTGDLSPALIARISTVASRIHIVSSQLARVDDEVASVKEATKVRCRQLLCRDDINQLGPSSFPADPLDDPSTFAPYRAWFVSHFDHPYPTPEDKESLLASVPAHNKTQLDTWFVNNRRRSGWAALKRDHTNGTAEGMRQLVADCDSGARGKDDEVRRAVERVRAFFDEGNRDKVSDEIQAIPERRAKARVEHRAVRGVGGASSTSAAAGGQGAFSRSVRPRSHRFATPPPPPSFDFDEGLYDAPRYPSTFSSPASSRDSRQFSDSSTSSYDSLISYGSVDSLAYPASTPYPSGFSPVAESSLLSFDGSTALRNLSLHSADPPSLPFISPPAPPQRREPHPYFCTVDELPTSSSLIGFAGTAARRRGSQASACR</sequence>
<evidence type="ECO:0000313" key="9">
    <source>
        <dbReference type="Proteomes" id="UP001342314"/>
    </source>
</evidence>
<dbReference type="EMBL" id="BQKY01000005">
    <property type="protein sequence ID" value="GJN89539.1"/>
    <property type="molecule type" value="Genomic_DNA"/>
</dbReference>
<comment type="subcellular location">
    <subcellularLocation>
        <location evidence="5">Nucleus</location>
    </subcellularLocation>
</comment>
<dbReference type="InterPro" id="IPR001356">
    <property type="entry name" value="HD"/>
</dbReference>
<evidence type="ECO:0000256" key="5">
    <source>
        <dbReference type="PROSITE-ProRule" id="PRU00108"/>
    </source>
</evidence>
<feature type="compositionally biased region" description="Low complexity" evidence="6">
    <location>
        <begin position="201"/>
        <end position="217"/>
    </location>
</feature>
<dbReference type="GO" id="GO:0005634">
    <property type="term" value="C:nucleus"/>
    <property type="evidence" value="ECO:0007669"/>
    <property type="project" value="UniProtKB-SubCell"/>
</dbReference>
<dbReference type="InterPro" id="IPR009057">
    <property type="entry name" value="Homeodomain-like_sf"/>
</dbReference>
<organism evidence="8 9">
    <name type="scientific">Rhodotorula paludigena</name>
    <dbReference type="NCBI Taxonomy" id="86838"/>
    <lineage>
        <taxon>Eukaryota</taxon>
        <taxon>Fungi</taxon>
        <taxon>Dikarya</taxon>
        <taxon>Basidiomycota</taxon>
        <taxon>Pucciniomycotina</taxon>
        <taxon>Microbotryomycetes</taxon>
        <taxon>Sporidiobolales</taxon>
        <taxon>Sporidiobolaceae</taxon>
        <taxon>Rhodotorula</taxon>
    </lineage>
</organism>
<dbReference type="AlphaFoldDB" id="A0AAV5GJZ9"/>
<dbReference type="GO" id="GO:0003677">
    <property type="term" value="F:DNA binding"/>
    <property type="evidence" value="ECO:0007669"/>
    <property type="project" value="UniProtKB-UniRule"/>
</dbReference>
<dbReference type="PROSITE" id="PS50071">
    <property type="entry name" value="HOMEOBOX_2"/>
    <property type="match status" value="1"/>
</dbReference>
<evidence type="ECO:0000256" key="6">
    <source>
        <dbReference type="SAM" id="MobiDB-lite"/>
    </source>
</evidence>
<keyword evidence="3 5" id="KW-0371">Homeobox</keyword>
<feature type="domain" description="Homeobox" evidence="7">
    <location>
        <begin position="77"/>
        <end position="123"/>
    </location>
</feature>
<feature type="DNA-binding region" description="Homeobox" evidence="5">
    <location>
        <begin position="79"/>
        <end position="124"/>
    </location>
</feature>
<accession>A0AAV5GJZ9</accession>
<comment type="similarity">
    <text evidence="1">Belongs to the TALE/M-ATYP homeobox family.</text>
</comment>
<evidence type="ECO:0000256" key="3">
    <source>
        <dbReference type="ARBA" id="ARBA00023155"/>
    </source>
</evidence>
<evidence type="ECO:0000256" key="1">
    <source>
        <dbReference type="ARBA" id="ARBA00005800"/>
    </source>
</evidence>
<name>A0AAV5GJZ9_9BASI</name>
<keyword evidence="4 5" id="KW-0539">Nucleus</keyword>
<feature type="region of interest" description="Disordered" evidence="6">
    <location>
        <begin position="189"/>
        <end position="267"/>
    </location>
</feature>
<dbReference type="CDD" id="cd00086">
    <property type="entry name" value="homeodomain"/>
    <property type="match status" value="1"/>
</dbReference>
<evidence type="ECO:0000313" key="8">
    <source>
        <dbReference type="EMBL" id="GJN89539.1"/>
    </source>
</evidence>
<evidence type="ECO:0000256" key="4">
    <source>
        <dbReference type="ARBA" id="ARBA00023242"/>
    </source>
</evidence>
<evidence type="ECO:0000259" key="7">
    <source>
        <dbReference type="PROSITE" id="PS50071"/>
    </source>
</evidence>
<dbReference type="GO" id="GO:0006355">
    <property type="term" value="P:regulation of DNA-templated transcription"/>
    <property type="evidence" value="ECO:0007669"/>
    <property type="project" value="InterPro"/>
</dbReference>
<protein>
    <recommendedName>
        <fullName evidence="7">Homeobox domain-containing protein</fullName>
    </recommendedName>
</protein>
<comment type="caution">
    <text evidence="8">The sequence shown here is derived from an EMBL/GenBank/DDBJ whole genome shotgun (WGS) entry which is preliminary data.</text>
</comment>
<keyword evidence="2 5" id="KW-0238">DNA-binding</keyword>
<dbReference type="Pfam" id="PF05920">
    <property type="entry name" value="Homeobox_KN"/>
    <property type="match status" value="1"/>
</dbReference>